<keyword evidence="8" id="KW-0597">Phosphoprotein</keyword>
<dbReference type="GO" id="GO:0003723">
    <property type="term" value="F:RNA binding"/>
    <property type="evidence" value="ECO:0007669"/>
    <property type="project" value="InterPro"/>
</dbReference>
<keyword evidence="29" id="KW-0449">Lipoprotein</keyword>
<keyword evidence="27 33" id="KW-0472">Membrane</keyword>
<evidence type="ECO:0000256" key="7">
    <source>
        <dbReference type="ARBA" id="ARBA00022520"/>
    </source>
</evidence>
<evidence type="ECO:0000259" key="35">
    <source>
        <dbReference type="PROSITE" id="PS51218"/>
    </source>
</evidence>
<keyword evidence="18" id="KW-1161">Viral attachment to host cell</keyword>
<evidence type="ECO:0000256" key="21">
    <source>
        <dbReference type="ARBA" id="ARBA00022840"/>
    </source>
</evidence>
<dbReference type="Pfam" id="PF00073">
    <property type="entry name" value="Rhv"/>
    <property type="match status" value="2"/>
</dbReference>
<dbReference type="InterPro" id="IPR059138">
    <property type="entry name" value="Pico_VP1"/>
</dbReference>
<sequence length="2815" mass="314321">MDSFTKLTQLRKIATKNVLGVNHPVQDPFMRSAEQFFKKEKFFYENGDSKPEDNTPLQAQQEDPVEAVAPHEMATGETTIKGSYPTQQDNPAQSLVSWKVSKTIDAEIPRVVSILKWDSSKNPGDLCANQTGSDAVEQFPAQNPFLLPMNLFWYQGDSFQELNRGPASSLFETLYTRHAMFRSGYVVEATINGTQYHGGSLMMVAIPTPHILMQSLTGQNPGATRSYTMFDLVNMAQLGIFPSVRLLPRSNSAGRLVLPHVGNSYVLDTANVDIQYAIVLIVESKLSVPTGTAPEVTITLRVGAKDAEFYGPKSAQKLYTNLVSQFRLPFDIPNPASLETLSYEAPTRVAPGQSQFVNTVSQSVQVSRRQPSVASTFLPARVEDFRSVLSRPTILSLVQFTSATTVGTNLFQIQVAPTAAPLVNRDTAQAYPTNSVKRLTGVPYLAQFARYFTQWRGSITYTLEYTGPAVSAGRLLLAFQPGRYAARKGGSADQFMETGAILQNYTESEHIIWDLSNSTSVSLTCPYSISTPWAPVTTLGNQNTTTSGTTSGIFVVAVLSPLITPTVVAPTSDIIVHVSAGPDFEVRYPAPIGVNTIPIYNGVMDQSPVDQQLPPGEKFVEISGDTNVERFFSQSRFYGTFSAQTTTGAANASQVTIPLSLITYAGSTLNTSSKVPENPFRMFASLFSFLKADLRVTIGIPFSTNVMVGYRPPGITQSAFQATGGGAPDSAAALANGPAVILSTRANNMGTEIFIPFDSYAAVFQTSNNIAVRFDTQYNPAFSQVNPGDLGTLFVAARLSSANLTNVSVFIALENVEAYVPRPFCLPTSTSWTPALPNSLLPDAESFSWDEVDKADEEMPPLEDDEPMEYQAPLCPFDERFDCECYECKDWLKGMVACFSSGLELDDGGKVKKELIKRGLIGDPKSVERATFLGWDVEKMLEDNPDWELDSLLDEIFYTEEAIQEEADENKALAQALPLEYPEGPEYEGTWVEGGFYRAFTKREKSSPFPDWHENPYSRAILNHDPSKFMRFCHYLWNDTRYVSYLIFQGRNVEAKEFVRKHPMRRVVLPMKLAAEFVKVGQMAEQRVSEAVLERDLAEVRAKAFTSPIRAGELMRAALRRVDYRRLTSWEEQEVKKTMRFLLSLETSDSEDEDFFQGEETAEYQAPLGNLPAPPSVPGVRANMVQAGEAARTAGIPTGEDMSEEVDDEPPSRPYIYKVNRGLYIHWGLAYKNRAISLEQHGMGARVCFTDGDLLRAQKYKEVGMYEWMRAVIMVGQEFPEYNIQNNCTHFVEVITGEKLSNTGTWLMLGLGAAAVATAVIFQSPGKSIVAMEQKPLDWCEPMPELPKPTKTTRRVLRALARRPTHRVHLFKRTMFFSKRFSLPRYQNQEKNYYQAPINISVTNPRVERDAEASAHALRQTLQTYNEMAPQISAAVTSAAAALQDSSMKVGDFVERLEILVTSTTEFLPKMAATTSETATSLFSDMSRKIGSMILKIIGYTLIIFGNPNPATVAGVISLMAAEAMDSRFLRDRIKSLATSLSHKIQALFTSCFGLNVCADDPEIFADIPFNTSYAEYMRERAHYEAPEPSATQTFNQTVLAMKNAEWIINKIKELIEFTISKLKGKQSTDPAGFLSSRAGYMVQLYDDSVQSGSCQNVDERLLDKRMEETQELLAYCVNHRLGQAASLLGKTLQNYRTTKRKLASAAYHDRPEPLVVYVHGGPGCGKSILSNLIASAYCKRKNIPFSSSVFTTPPGSEFFDGYTGQEVHIIDDFCQNTTGEDVKLFCQMVSTTRFSPPMASLEEKGVNYCSKLIIATSNLATPQSNEVRIPAALERRCHIRVRSALHPAFSTPTGTLDMAAAFKELGPAKSPDFKADCPYLNGAAVTFSVRSAGERKAENLSVYELMDVIYDELNRRDNCQDIFRNICYQAPRPGDSHCYEDGVVPTLCNHSDHFENGCHRVFFRKGDNVWHRDFDSYVEMRDFMDAYHLGKLPSGGEIRPCPCLDANCGKLLFFSEGKAVTFDFRSKSAMDFFLFNHGGHYKLFDPKPKEFVPVAKQEKQETVEELKASLTRLQKSCLISFAITGLGALSTLIGAIVWLVRRKKKNEEQGPYVGMPGGSKQRKDHPRPIPTRNIVYEGPTNLPQIYPKIEKNTFSIGFKRDGKRLFSLSALGIAGRVAVGNYHGFSRADEIEIGQKTYRVEDLKPTRISRGGHPTDLCVFSLPDGNEFKNITRFFLSVKDRIPRADCVLISRAEKMVCNFWARNVSGKKTVVVDARDTHEEDTHHNVIVYDVPSMPGMCGSPLLSTNSAREVVLGIHFAGSGSTGMAVPVYLEDFKTFLEADLKPIEHPGKPTHVARKSDLKKSPVHGVYPITHGPAALTNNDKRLLPGVDLDVVMFSKHGPNHPGWDTLEPAMAYVVRDMMHKLGFHKDQPIQMWTMEQAINGEGIMDGLMMNQSPGYPYNTQGRSRRSFFVWNNNRWEPTDELRAEVEKALEKPEDFYFSTFLKDEIRPLTKVVAGKTRLVDGDSLPRAIAYRMVFGALFERMLAKHGPEIHSAVGCNPETFWTEVFHKMGPGTYPYTFDLDYSCFDSSEPAVAFRLMGKYLQPYFAYDVTKYFEALAVSKHIYEGKAFEMEGGMPSGCVGTSMFNCINNSAFIVSALLALKLNPEDMDWICYGDDVIISTHEKNLSKRIAEFYHKNTPLVVTPASKSGEFPEESTIYDVTFLKRYFQPDSNYPDLIHPYMPLDHLKQSVMWCTDGPFQAKLDSLCFLAFHAGRKEYEEFVETIDGKAREKGMTFNFKPFEYLMCQWYANFM</sequence>
<evidence type="ECO:0000256" key="22">
    <source>
        <dbReference type="ARBA" id="ARBA00022844"/>
    </source>
</evidence>
<evidence type="ECO:0000256" key="28">
    <source>
        <dbReference type="ARBA" id="ARBA00023200"/>
    </source>
</evidence>
<dbReference type="GO" id="GO:0039618">
    <property type="term" value="C:T=pseudo3 icosahedral viral capsid"/>
    <property type="evidence" value="ECO:0007669"/>
    <property type="project" value="UniProtKB-KW"/>
</dbReference>
<protein>
    <recommendedName>
        <fullName evidence="3">Genome polyprotein</fullName>
    </recommendedName>
</protein>
<feature type="domain" description="SF3 helicase" evidence="35">
    <location>
        <begin position="1694"/>
        <end position="1859"/>
    </location>
</feature>
<dbReference type="GO" id="GO:0019062">
    <property type="term" value="P:virion attachment to host cell"/>
    <property type="evidence" value="ECO:0007669"/>
    <property type="project" value="UniProtKB-KW"/>
</dbReference>
<keyword evidence="12" id="KW-0808">Transferase</keyword>
<keyword evidence="28" id="KW-1035">Host cytoplasm</keyword>
<evidence type="ECO:0000313" key="37">
    <source>
        <dbReference type="EMBL" id="QDY92373.1"/>
    </source>
</evidence>
<dbReference type="GO" id="GO:0039694">
    <property type="term" value="P:viral RNA genome replication"/>
    <property type="evidence" value="ECO:0007669"/>
    <property type="project" value="InterPro"/>
</dbReference>
<evidence type="ECO:0000256" key="25">
    <source>
        <dbReference type="ARBA" id="ARBA00023039"/>
    </source>
</evidence>
<evidence type="ECO:0000256" key="9">
    <source>
        <dbReference type="ARBA" id="ARBA00022561"/>
    </source>
</evidence>
<dbReference type="SUPFAM" id="SSF88633">
    <property type="entry name" value="Positive stranded ssRNA viruses"/>
    <property type="match status" value="2"/>
</dbReference>
<evidence type="ECO:0000256" key="11">
    <source>
        <dbReference type="ARBA" id="ARBA00022670"/>
    </source>
</evidence>
<dbReference type="InterPro" id="IPR029053">
    <property type="entry name" value="Viral_coat"/>
</dbReference>
<reference evidence="37" key="1">
    <citation type="journal article" date="2019" name="ISME J.">
        <title>Virome heterogeneity and connectivity in waterfowl and shorebird communities.</title>
        <authorList>
            <person name="Wille M."/>
            <person name="Shi M."/>
            <person name="Klaassen M."/>
            <person name="Hurt A.C."/>
            <person name="Holmes E.C."/>
        </authorList>
    </citation>
    <scope>NUCLEOTIDE SEQUENCE</scope>
    <source>
        <strain evidence="37">MW25</strain>
    </source>
</reference>
<keyword evidence="21" id="KW-0067">ATP-binding</keyword>
<evidence type="ECO:0000256" key="32">
    <source>
        <dbReference type="SAM" id="MobiDB-lite"/>
    </source>
</evidence>
<evidence type="ECO:0000256" key="10">
    <source>
        <dbReference type="ARBA" id="ARBA00022581"/>
    </source>
</evidence>
<dbReference type="InterPro" id="IPR027417">
    <property type="entry name" value="P-loop_NTPase"/>
</dbReference>
<dbReference type="CDD" id="cd00205">
    <property type="entry name" value="rhv_like"/>
    <property type="match status" value="2"/>
</dbReference>
<comment type="subcellular location">
    <subcellularLocation>
        <location evidence="1">Host cytoplasmic vesicle membrane</location>
        <topology evidence="1">Peripheral membrane protein</topology>
        <orientation evidence="1">Cytoplasmic side</orientation>
    </subcellularLocation>
    <subcellularLocation>
        <location evidence="2">Virion</location>
    </subcellularLocation>
</comment>
<feature type="domain" description="Peptidase C3" evidence="36">
    <location>
        <begin position="2140"/>
        <end position="2336"/>
    </location>
</feature>
<dbReference type="InterPro" id="IPR043504">
    <property type="entry name" value="Peptidase_S1_PA_chymotrypsin"/>
</dbReference>
<dbReference type="EMBL" id="MK204417">
    <property type="protein sequence ID" value="QDY92373.1"/>
    <property type="molecule type" value="Genomic_RNA"/>
</dbReference>
<dbReference type="GO" id="GO:0003724">
    <property type="term" value="F:RNA helicase activity"/>
    <property type="evidence" value="ECO:0007669"/>
    <property type="project" value="InterPro"/>
</dbReference>
<evidence type="ECO:0000256" key="20">
    <source>
        <dbReference type="ARBA" id="ARBA00022807"/>
    </source>
</evidence>
<evidence type="ECO:0000256" key="26">
    <source>
        <dbReference type="ARBA" id="ARBA00023065"/>
    </source>
</evidence>
<dbReference type="PRINTS" id="PR00918">
    <property type="entry name" value="CALICVIRUSNS"/>
</dbReference>
<evidence type="ECO:0000256" key="33">
    <source>
        <dbReference type="SAM" id="Phobius"/>
    </source>
</evidence>
<keyword evidence="24" id="KW-0693">Viral RNA replication</keyword>
<evidence type="ECO:0000256" key="2">
    <source>
        <dbReference type="ARBA" id="ARBA00004328"/>
    </source>
</evidence>
<evidence type="ECO:0000256" key="16">
    <source>
        <dbReference type="ARBA" id="ARBA00022741"/>
    </source>
</evidence>
<evidence type="ECO:0000256" key="24">
    <source>
        <dbReference type="ARBA" id="ARBA00022953"/>
    </source>
</evidence>
<evidence type="ECO:0000256" key="12">
    <source>
        <dbReference type="ARBA" id="ARBA00022679"/>
    </source>
</evidence>
<feature type="domain" description="RdRp catalytic" evidence="34">
    <location>
        <begin position="2579"/>
        <end position="2692"/>
    </location>
</feature>
<name>A0A5B8JMU1_9PICO</name>
<evidence type="ECO:0000256" key="23">
    <source>
        <dbReference type="ARBA" id="ARBA00022870"/>
    </source>
</evidence>
<dbReference type="PROSITE" id="PS51874">
    <property type="entry name" value="PCV_3C_PRO"/>
    <property type="match status" value="1"/>
</dbReference>
<keyword evidence="4" id="KW-0813">Transport</keyword>
<dbReference type="Gene3D" id="2.40.10.10">
    <property type="entry name" value="Trypsin-like serine proteases"/>
    <property type="match status" value="1"/>
</dbReference>
<dbReference type="GO" id="GO:0006508">
    <property type="term" value="P:proteolysis"/>
    <property type="evidence" value="ECO:0007669"/>
    <property type="project" value="UniProtKB-KW"/>
</dbReference>
<dbReference type="Gene3D" id="1.20.960.20">
    <property type="match status" value="1"/>
</dbReference>
<dbReference type="InterPro" id="IPR033703">
    <property type="entry name" value="Rhv-like"/>
</dbReference>
<evidence type="ECO:0000256" key="14">
    <source>
        <dbReference type="ARBA" id="ARBA00022706"/>
    </source>
</evidence>
<evidence type="ECO:0000256" key="5">
    <source>
        <dbReference type="ARBA" id="ARBA00022484"/>
    </source>
</evidence>
<evidence type="ECO:0000256" key="17">
    <source>
        <dbReference type="ARBA" id="ARBA00022801"/>
    </source>
</evidence>
<keyword evidence="11" id="KW-0645">Protease</keyword>
<accession>A0A5B8JMU1</accession>
<dbReference type="InterPro" id="IPR043128">
    <property type="entry name" value="Rev_trsase/Diguanyl_cyclase"/>
</dbReference>
<dbReference type="Pfam" id="PF22663">
    <property type="entry name" value="Rhv_5"/>
    <property type="match status" value="1"/>
</dbReference>
<keyword evidence="7" id="KW-0191">Covalent protein-RNA linkage</keyword>
<dbReference type="SUPFAM" id="SSF56672">
    <property type="entry name" value="DNA/RNA polymerases"/>
    <property type="match status" value="1"/>
</dbReference>
<dbReference type="Gene3D" id="3.30.70.270">
    <property type="match status" value="2"/>
</dbReference>
<dbReference type="GO" id="GO:0034220">
    <property type="term" value="P:monoatomic ion transmembrane transport"/>
    <property type="evidence" value="ECO:0007669"/>
    <property type="project" value="UniProtKB-KW"/>
</dbReference>
<evidence type="ECO:0000256" key="4">
    <source>
        <dbReference type="ARBA" id="ARBA00022448"/>
    </source>
</evidence>
<keyword evidence="9" id="KW-0167">Capsid protein</keyword>
<dbReference type="InterPro" id="IPR000605">
    <property type="entry name" value="Helicase_SF3_ssDNA/RNA_vir"/>
</dbReference>
<evidence type="ECO:0000256" key="31">
    <source>
        <dbReference type="ARBA" id="ARBA00023303"/>
    </source>
</evidence>
<dbReference type="PROSITE" id="PS51218">
    <property type="entry name" value="SF3_HELICASE_2"/>
    <property type="match status" value="1"/>
</dbReference>
<keyword evidence="16" id="KW-0547">Nucleotide-binding</keyword>
<keyword evidence="13" id="KW-0548">Nucleotidyltransferase</keyword>
<dbReference type="InterPro" id="IPR001676">
    <property type="entry name" value="Picornavirus_capsid"/>
</dbReference>
<keyword evidence="26" id="KW-0406">Ion transport</keyword>
<keyword evidence="30" id="KW-1160">Virus entry into host cell</keyword>
<dbReference type="GO" id="GO:0044162">
    <property type="term" value="C:host cell cytoplasmic vesicle membrane"/>
    <property type="evidence" value="ECO:0007669"/>
    <property type="project" value="UniProtKB-SubCell"/>
</dbReference>
<dbReference type="GO" id="GO:0005524">
    <property type="term" value="F:ATP binding"/>
    <property type="evidence" value="ECO:0007669"/>
    <property type="project" value="UniProtKB-KW"/>
</dbReference>
<evidence type="ECO:0000256" key="3">
    <source>
        <dbReference type="ARBA" id="ARBA00020107"/>
    </source>
</evidence>
<dbReference type="Pfam" id="PF00680">
    <property type="entry name" value="RdRP_1"/>
    <property type="match status" value="1"/>
</dbReference>
<keyword evidence="25" id="KW-1182">Viral ion channel</keyword>
<dbReference type="InterPro" id="IPR004004">
    <property type="entry name" value="Helic/Pol/Pept_Calicivir-typ"/>
</dbReference>
<dbReference type="Pfam" id="PF00910">
    <property type="entry name" value="RNA_helicase"/>
    <property type="match status" value="1"/>
</dbReference>
<evidence type="ECO:0000256" key="13">
    <source>
        <dbReference type="ARBA" id="ARBA00022695"/>
    </source>
</evidence>
<dbReference type="Gene3D" id="2.60.120.20">
    <property type="match status" value="3"/>
</dbReference>
<dbReference type="CDD" id="cd23223">
    <property type="entry name" value="Megrivirus_RdRp"/>
    <property type="match status" value="1"/>
</dbReference>
<keyword evidence="5" id="KW-0696">RNA-directed RNA polymerase</keyword>
<dbReference type="InterPro" id="IPR014759">
    <property type="entry name" value="Helicase_SF3_ssRNA_vir"/>
</dbReference>
<dbReference type="InterPro" id="IPR043502">
    <property type="entry name" value="DNA/RNA_pol_sf"/>
</dbReference>
<dbReference type="GO" id="GO:0003968">
    <property type="term" value="F:RNA-directed RNA polymerase activity"/>
    <property type="evidence" value="ECO:0007669"/>
    <property type="project" value="UniProtKB-KW"/>
</dbReference>
<keyword evidence="14" id="KW-1143">T=pseudo3 icosahedral capsid protein</keyword>
<keyword evidence="15" id="KW-0519">Myristate</keyword>
<dbReference type="InterPro" id="IPR007094">
    <property type="entry name" value="RNA-dir_pol_PSvirus"/>
</dbReference>
<keyword evidence="23" id="KW-1043">Host membrane</keyword>
<evidence type="ECO:0000256" key="30">
    <source>
        <dbReference type="ARBA" id="ARBA00023296"/>
    </source>
</evidence>
<evidence type="ECO:0000256" key="15">
    <source>
        <dbReference type="ARBA" id="ARBA00022707"/>
    </source>
</evidence>
<evidence type="ECO:0000256" key="19">
    <source>
        <dbReference type="ARBA" id="ARBA00022806"/>
    </source>
</evidence>
<dbReference type="GO" id="GO:0004197">
    <property type="term" value="F:cysteine-type endopeptidase activity"/>
    <property type="evidence" value="ECO:0007669"/>
    <property type="project" value="InterPro"/>
</dbReference>
<dbReference type="GO" id="GO:0006351">
    <property type="term" value="P:DNA-templated transcription"/>
    <property type="evidence" value="ECO:0007669"/>
    <property type="project" value="InterPro"/>
</dbReference>
<dbReference type="GO" id="GO:0005198">
    <property type="term" value="F:structural molecule activity"/>
    <property type="evidence" value="ECO:0007669"/>
    <property type="project" value="InterPro"/>
</dbReference>
<evidence type="ECO:0000259" key="34">
    <source>
        <dbReference type="PROSITE" id="PS50507"/>
    </source>
</evidence>
<feature type="transmembrane region" description="Helical" evidence="33">
    <location>
        <begin position="2079"/>
        <end position="2101"/>
    </location>
</feature>
<dbReference type="Pfam" id="PF00548">
    <property type="entry name" value="Peptidase_C3"/>
    <property type="match status" value="1"/>
</dbReference>
<organism evidence="37">
    <name type="scientific">Pink-eared duck megrivirus</name>
    <dbReference type="NCBI Taxonomy" id="2592493"/>
    <lineage>
        <taxon>Viruses</taxon>
        <taxon>Riboviria</taxon>
        <taxon>Orthornavirae</taxon>
        <taxon>Pisuviricota</taxon>
        <taxon>Pisoniviricetes</taxon>
        <taxon>Picornavirales</taxon>
        <taxon>Picornaviridae</taxon>
        <taxon>Kodimesavirinae</taxon>
        <taxon>Megrivirus</taxon>
    </lineage>
</organism>
<keyword evidence="22" id="KW-0946">Virion</keyword>
<keyword evidence="10" id="KW-0945">Host-virus interaction</keyword>
<dbReference type="InterPro" id="IPR001205">
    <property type="entry name" value="RNA-dir_pol_C"/>
</dbReference>
<dbReference type="SUPFAM" id="SSF52540">
    <property type="entry name" value="P-loop containing nucleoside triphosphate hydrolases"/>
    <property type="match status" value="1"/>
</dbReference>
<dbReference type="InterPro" id="IPR009003">
    <property type="entry name" value="Peptidase_S1_PA"/>
</dbReference>
<dbReference type="InterPro" id="IPR044067">
    <property type="entry name" value="PCV_3C_PRO"/>
</dbReference>
<keyword evidence="31" id="KW-0407">Ion channel</keyword>
<keyword evidence="19" id="KW-0347">Helicase</keyword>
<feature type="region of interest" description="Disordered" evidence="32">
    <location>
        <begin position="2110"/>
        <end position="2135"/>
    </location>
</feature>
<dbReference type="GO" id="GO:0046718">
    <property type="term" value="P:symbiont entry into host cell"/>
    <property type="evidence" value="ECO:0007669"/>
    <property type="project" value="UniProtKB-KW"/>
</dbReference>
<dbReference type="Gene3D" id="3.40.50.300">
    <property type="entry name" value="P-loop containing nucleotide triphosphate hydrolases"/>
    <property type="match status" value="1"/>
</dbReference>
<evidence type="ECO:0000256" key="18">
    <source>
        <dbReference type="ARBA" id="ARBA00022804"/>
    </source>
</evidence>
<dbReference type="GO" id="GO:0015267">
    <property type="term" value="F:channel activity"/>
    <property type="evidence" value="ECO:0007669"/>
    <property type="project" value="UniProtKB-KW"/>
</dbReference>
<evidence type="ECO:0000256" key="27">
    <source>
        <dbReference type="ARBA" id="ARBA00023136"/>
    </source>
</evidence>
<evidence type="ECO:0000256" key="6">
    <source>
        <dbReference type="ARBA" id="ARBA00022488"/>
    </source>
</evidence>
<evidence type="ECO:0000259" key="36">
    <source>
        <dbReference type="PROSITE" id="PS51874"/>
    </source>
</evidence>
<keyword evidence="17" id="KW-0378">Hydrolase</keyword>
<evidence type="ECO:0000256" key="8">
    <source>
        <dbReference type="ARBA" id="ARBA00022553"/>
    </source>
</evidence>
<dbReference type="SUPFAM" id="SSF50494">
    <property type="entry name" value="Trypsin-like serine proteases"/>
    <property type="match status" value="1"/>
</dbReference>
<keyword evidence="33" id="KW-0812">Transmembrane</keyword>
<proteinExistence type="predicted"/>
<keyword evidence="33" id="KW-1133">Transmembrane helix</keyword>
<keyword evidence="6" id="KW-1036">Host cytoplasmic vesicle</keyword>
<dbReference type="PROSITE" id="PS50507">
    <property type="entry name" value="RDRP_SSRNA_POS"/>
    <property type="match status" value="1"/>
</dbReference>
<keyword evidence="20" id="KW-0788">Thiol protease</keyword>
<evidence type="ECO:0000256" key="29">
    <source>
        <dbReference type="ARBA" id="ARBA00023288"/>
    </source>
</evidence>
<dbReference type="InterPro" id="IPR000199">
    <property type="entry name" value="Peptidase_C3A/C3B_picornavir"/>
</dbReference>
<evidence type="ECO:0000256" key="1">
    <source>
        <dbReference type="ARBA" id="ARBA00004295"/>
    </source>
</evidence>